<evidence type="ECO:0000313" key="1">
    <source>
        <dbReference type="EMBL" id="KAJ7104369.1"/>
    </source>
</evidence>
<dbReference type="Proteomes" id="UP001222325">
    <property type="component" value="Unassembled WGS sequence"/>
</dbReference>
<dbReference type="AlphaFoldDB" id="A0AAD6XUZ6"/>
<protein>
    <submittedName>
        <fullName evidence="1">Uncharacterized protein</fullName>
    </submittedName>
</protein>
<name>A0AAD6XUZ6_9AGAR</name>
<sequence>MDHGPVLPQELFDLVIDHLHDDPRSLRACAVVSTSFLPPSRVHLFSHIRIGHLDQERSIKELHTILAKSSGVAARVESLHFWDDMMRHHSWLEGNLELAPAVAHFLRILPSLQRFCITINAGFVHWANMATILRTSVYKTIVLPTLTRVELTGLYGLPFALFANCTALKSVTLKWVTFHERDNLDFAATLAACVGSPPAQLEHLSLALDARLLGLLSQWIINPQSPLDITLLKSFSCILDGPTDHVALGSLLAVCASTLETLQLKNQRASQLRGTYKAAYPAPPRGRPAMDPTLRATWPIPRRRNRL</sequence>
<reference evidence="1" key="1">
    <citation type="submission" date="2023-03" db="EMBL/GenBank/DDBJ databases">
        <title>Massive genome expansion in bonnet fungi (Mycena s.s.) driven by repeated elements and novel gene families across ecological guilds.</title>
        <authorList>
            <consortium name="Lawrence Berkeley National Laboratory"/>
            <person name="Harder C.B."/>
            <person name="Miyauchi S."/>
            <person name="Viragh M."/>
            <person name="Kuo A."/>
            <person name="Thoen E."/>
            <person name="Andreopoulos B."/>
            <person name="Lu D."/>
            <person name="Skrede I."/>
            <person name="Drula E."/>
            <person name="Henrissat B."/>
            <person name="Morin E."/>
            <person name="Kohler A."/>
            <person name="Barry K."/>
            <person name="LaButti K."/>
            <person name="Morin E."/>
            <person name="Salamov A."/>
            <person name="Lipzen A."/>
            <person name="Mereny Z."/>
            <person name="Hegedus B."/>
            <person name="Baldrian P."/>
            <person name="Stursova M."/>
            <person name="Weitz H."/>
            <person name="Taylor A."/>
            <person name="Grigoriev I.V."/>
            <person name="Nagy L.G."/>
            <person name="Martin F."/>
            <person name="Kauserud H."/>
        </authorList>
    </citation>
    <scope>NUCLEOTIDE SEQUENCE</scope>
    <source>
        <strain evidence="1">CBHHK173m</strain>
    </source>
</reference>
<dbReference type="EMBL" id="JARJCN010000001">
    <property type="protein sequence ID" value="KAJ7104369.1"/>
    <property type="molecule type" value="Genomic_DNA"/>
</dbReference>
<keyword evidence="2" id="KW-1185">Reference proteome</keyword>
<accession>A0AAD6XUZ6</accession>
<gene>
    <name evidence="1" type="ORF">B0H15DRAFT_22580</name>
</gene>
<proteinExistence type="predicted"/>
<comment type="caution">
    <text evidence="1">The sequence shown here is derived from an EMBL/GenBank/DDBJ whole genome shotgun (WGS) entry which is preliminary data.</text>
</comment>
<evidence type="ECO:0000313" key="2">
    <source>
        <dbReference type="Proteomes" id="UP001222325"/>
    </source>
</evidence>
<organism evidence="1 2">
    <name type="scientific">Mycena belliarum</name>
    <dbReference type="NCBI Taxonomy" id="1033014"/>
    <lineage>
        <taxon>Eukaryota</taxon>
        <taxon>Fungi</taxon>
        <taxon>Dikarya</taxon>
        <taxon>Basidiomycota</taxon>
        <taxon>Agaricomycotina</taxon>
        <taxon>Agaricomycetes</taxon>
        <taxon>Agaricomycetidae</taxon>
        <taxon>Agaricales</taxon>
        <taxon>Marasmiineae</taxon>
        <taxon>Mycenaceae</taxon>
        <taxon>Mycena</taxon>
    </lineage>
</organism>